<proteinExistence type="predicted"/>
<organism evidence="2 3">
    <name type="scientific">Rhodanobacter denitrificans</name>
    <dbReference type="NCBI Taxonomy" id="666685"/>
    <lineage>
        <taxon>Bacteria</taxon>
        <taxon>Pseudomonadati</taxon>
        <taxon>Pseudomonadota</taxon>
        <taxon>Gammaproteobacteria</taxon>
        <taxon>Lysobacterales</taxon>
        <taxon>Rhodanobacteraceae</taxon>
        <taxon>Rhodanobacter</taxon>
    </lineage>
</organism>
<dbReference type="EMBL" id="QFPO01000010">
    <property type="protein sequence ID" value="PZQ13250.1"/>
    <property type="molecule type" value="Genomic_DNA"/>
</dbReference>
<sequence>MLAAALSAVAQPADVPAPPSVPPEQAQPPEPVVPDIASLDTIVVTGVQPGPGLWRVSRGSHVLWILGTLSPLPRDMTWLADDVDRTIAGSQVALSSPGVDLDADVGFFGKLALLPSLAKIRNNPDGRTLEEILPPELYARWSVLKAKYIGRSGKVEKWRPLFAAGELYREALDKRKLSDSGQIGKVVSKSIKRHGIARIDSHVKVKIQEPRAAIKAFKAEELDDVECLRQVLDRLEADLGTMAARANAWAVGDIETLRAMPQDTPVRTCFDAVAQTRFARDRGIDDLPARVEAAWLDAAEQALRDHETSFGTLSIGDVLKPDGLLAKLAARGYEVEAP</sequence>
<accession>A0A2W5MIJ6</accession>
<dbReference type="InterPro" id="IPR002816">
    <property type="entry name" value="TraB/PrgY/GumN_fam"/>
</dbReference>
<dbReference type="AlphaFoldDB" id="A0A2W5MIJ6"/>
<feature type="compositionally biased region" description="Low complexity" evidence="1">
    <location>
        <begin position="1"/>
        <end position="14"/>
    </location>
</feature>
<dbReference type="Pfam" id="PF01963">
    <property type="entry name" value="TraB_PrgY_gumN"/>
    <property type="match status" value="1"/>
</dbReference>
<evidence type="ECO:0000256" key="1">
    <source>
        <dbReference type="SAM" id="MobiDB-lite"/>
    </source>
</evidence>
<feature type="compositionally biased region" description="Pro residues" evidence="1">
    <location>
        <begin position="15"/>
        <end position="30"/>
    </location>
</feature>
<dbReference type="Proteomes" id="UP000249046">
    <property type="component" value="Unassembled WGS sequence"/>
</dbReference>
<dbReference type="CDD" id="cd14788">
    <property type="entry name" value="GumN"/>
    <property type="match status" value="1"/>
</dbReference>
<feature type="region of interest" description="Disordered" evidence="1">
    <location>
        <begin position="1"/>
        <end position="30"/>
    </location>
</feature>
<comment type="caution">
    <text evidence="2">The sequence shown here is derived from an EMBL/GenBank/DDBJ whole genome shotgun (WGS) entry which is preliminary data.</text>
</comment>
<name>A0A2W5MIJ6_9GAMM</name>
<gene>
    <name evidence="2" type="ORF">DI564_12000</name>
</gene>
<evidence type="ECO:0000313" key="2">
    <source>
        <dbReference type="EMBL" id="PZQ13250.1"/>
    </source>
</evidence>
<protein>
    <submittedName>
        <fullName evidence="2">TraB/GumN family protein</fullName>
    </submittedName>
</protein>
<evidence type="ECO:0000313" key="3">
    <source>
        <dbReference type="Proteomes" id="UP000249046"/>
    </source>
</evidence>
<reference evidence="2 3" key="1">
    <citation type="submission" date="2017-08" db="EMBL/GenBank/DDBJ databases">
        <title>Infants hospitalized years apart are colonized by the same room-sourced microbial strains.</title>
        <authorList>
            <person name="Brooks B."/>
            <person name="Olm M.R."/>
            <person name="Firek B.A."/>
            <person name="Baker R."/>
            <person name="Thomas B.C."/>
            <person name="Morowitz M.J."/>
            <person name="Banfield J.F."/>
        </authorList>
    </citation>
    <scope>NUCLEOTIDE SEQUENCE [LARGE SCALE GENOMIC DNA]</scope>
    <source>
        <strain evidence="2">S2_005_003_R2_42</strain>
    </source>
</reference>